<dbReference type="EMBL" id="CP001643">
    <property type="protein sequence ID" value="ACU86381.1"/>
    <property type="molecule type" value="Genomic_DNA"/>
</dbReference>
<proteinExistence type="predicted"/>
<dbReference type="eggNOG" id="COG1961">
    <property type="taxonomic scope" value="Bacteria"/>
</dbReference>
<dbReference type="AlphaFoldDB" id="C7MGE8"/>
<dbReference type="SMART" id="SM00857">
    <property type="entry name" value="Resolvase"/>
    <property type="match status" value="1"/>
</dbReference>
<dbReference type="InterPro" id="IPR006119">
    <property type="entry name" value="Resolv_N"/>
</dbReference>
<dbReference type="SUPFAM" id="SSF53041">
    <property type="entry name" value="Resolvase-like"/>
    <property type="match status" value="1"/>
</dbReference>
<dbReference type="HOGENOM" id="CLU_010686_18_18_11"/>
<dbReference type="Pfam" id="PF00239">
    <property type="entry name" value="Resolvase"/>
    <property type="match status" value="1"/>
</dbReference>
<dbReference type="KEGG" id="bfa:Bfae_26050"/>
<keyword evidence="3" id="KW-1185">Reference proteome</keyword>
<dbReference type="Proteomes" id="UP000001919">
    <property type="component" value="Chromosome"/>
</dbReference>
<sequence length="511" mass="57162">MTHKPSDPLRVGIYARQSVEEPMGIVQQLDDCREEARRRGWRVVDEYPDDDTSGSRERSPQSQWHRMLKDFDAGLFDVLVVTETSRLTRALTDVLKVRPPKRDMRIVAIREGVDTVGGDDFLLKQLVLLAEREVWLKTIRARRYAVARRKEGHPPAGRTAYGYRWVHAPNRDDRGTRFRIDEGEATVVRQIFNEFLAGAPLGQIARDLNTDGHRTREGSPWRSPTIRRILINPHYAALLPPTQPAGQNDLAKIAIEDCTAGAWAPVIELDQLLAARGLLVGRQPNHQGTARKHLLSGLAECGVCGGPVRSARASTHPTARIDGSGTAPRRYHSVYRCIQGHFVRKGAMIEEFVKEVCIERLSRPDARDLLTPPDDGPDLAVLHSRRTELEARDGAIASLMVKGKLSPVGAEQALDELADELRSVNEQIALAVKTDPIAAIVGSDDVRAWWDDETTTLARRRAVIETLMTIVIHPVGSGRRVTTLEAAAETIDVRWRRLRGRPYNEGRDQDE</sequence>
<dbReference type="InterPro" id="IPR038109">
    <property type="entry name" value="DNA_bind_recomb_sf"/>
</dbReference>
<protein>
    <submittedName>
        <fullName evidence="2">Site-specific recombinase, DNA invertase Pin</fullName>
    </submittedName>
</protein>
<organism evidence="2 3">
    <name type="scientific">Brachybacterium faecium (strain ATCC 43885 / DSM 4810 / JCM 11609 / LMG 19847 / NBRC 14762 / NCIMB 9860 / 6-10)</name>
    <dbReference type="NCBI Taxonomy" id="446465"/>
    <lineage>
        <taxon>Bacteria</taxon>
        <taxon>Bacillati</taxon>
        <taxon>Actinomycetota</taxon>
        <taxon>Actinomycetes</taxon>
        <taxon>Micrococcales</taxon>
        <taxon>Dermabacteraceae</taxon>
        <taxon>Brachybacterium</taxon>
    </lineage>
</organism>
<dbReference type="STRING" id="446465.Bfae_26050"/>
<dbReference type="GO" id="GO:0000150">
    <property type="term" value="F:DNA strand exchange activity"/>
    <property type="evidence" value="ECO:0007669"/>
    <property type="project" value="InterPro"/>
</dbReference>
<dbReference type="Gene3D" id="3.90.1750.20">
    <property type="entry name" value="Putative Large Serine Recombinase, Chain B, Domain 2"/>
    <property type="match status" value="1"/>
</dbReference>
<dbReference type="InterPro" id="IPR050639">
    <property type="entry name" value="SSR_resolvase"/>
</dbReference>
<evidence type="ECO:0000313" key="3">
    <source>
        <dbReference type="Proteomes" id="UP000001919"/>
    </source>
</evidence>
<name>C7MGE8_BRAFD</name>
<accession>C7MGE8</accession>
<dbReference type="InterPro" id="IPR036162">
    <property type="entry name" value="Resolvase-like_N_sf"/>
</dbReference>
<dbReference type="PROSITE" id="PS51737">
    <property type="entry name" value="RECOMBINASE_DNA_BIND"/>
    <property type="match status" value="1"/>
</dbReference>
<dbReference type="PATRIC" id="fig|446465.5.peg.2569"/>
<evidence type="ECO:0000313" key="2">
    <source>
        <dbReference type="EMBL" id="ACU86381.1"/>
    </source>
</evidence>
<dbReference type="PANTHER" id="PTHR30461:SF23">
    <property type="entry name" value="DNA RECOMBINASE-RELATED"/>
    <property type="match status" value="1"/>
</dbReference>
<dbReference type="Gene3D" id="3.40.50.1390">
    <property type="entry name" value="Resolvase, N-terminal catalytic domain"/>
    <property type="match status" value="1"/>
</dbReference>
<reference evidence="2 3" key="1">
    <citation type="journal article" date="2009" name="Stand. Genomic Sci.">
        <title>Complete genome sequence of Brachybacterium faecium type strain (Schefferle 6-10).</title>
        <authorList>
            <person name="Lapidus A."/>
            <person name="Pukall R."/>
            <person name="Labuttii K."/>
            <person name="Copeland A."/>
            <person name="Del Rio T.G."/>
            <person name="Nolan M."/>
            <person name="Chen F."/>
            <person name="Lucas S."/>
            <person name="Tice H."/>
            <person name="Cheng J.F."/>
            <person name="Bruce D."/>
            <person name="Goodwin L."/>
            <person name="Pitluck S."/>
            <person name="Rohde M."/>
            <person name="Goker M."/>
            <person name="Pati A."/>
            <person name="Ivanova N."/>
            <person name="Mavrommatis K."/>
            <person name="Chen A."/>
            <person name="Palaniappan K."/>
            <person name="D'haeseleer P."/>
            <person name="Chain P."/>
            <person name="Bristow J."/>
            <person name="Eisen J.A."/>
            <person name="Markowitz V."/>
            <person name="Hugenholtz P."/>
            <person name="Kyrpides N.C."/>
            <person name="Klenk H.P."/>
        </authorList>
    </citation>
    <scope>NUCLEOTIDE SEQUENCE [LARGE SCALE GENOMIC DNA]</scope>
    <source>
        <strain evidence="3">ATCC 43885 / DSM 4810 / JCM 11609 / LMG 19847 / NBRC 14762 / NCIMB 9860 / 6-10</strain>
    </source>
</reference>
<dbReference type="GO" id="GO:0003677">
    <property type="term" value="F:DNA binding"/>
    <property type="evidence" value="ECO:0007669"/>
    <property type="project" value="InterPro"/>
</dbReference>
<gene>
    <name evidence="2" type="ordered locus">Bfae_26050</name>
</gene>
<evidence type="ECO:0000259" key="1">
    <source>
        <dbReference type="PROSITE" id="PS51737"/>
    </source>
</evidence>
<dbReference type="InterPro" id="IPR011109">
    <property type="entry name" value="DNA_bind_recombinase_dom"/>
</dbReference>
<feature type="domain" description="Recombinase" evidence="1">
    <location>
        <begin position="160"/>
        <end position="285"/>
    </location>
</feature>
<dbReference type="OrthoDB" id="4500247at2"/>
<dbReference type="PANTHER" id="PTHR30461">
    <property type="entry name" value="DNA-INVERTASE FROM LAMBDOID PROPHAGE"/>
    <property type="match status" value="1"/>
</dbReference>
<dbReference type="Pfam" id="PF07508">
    <property type="entry name" value="Recombinase"/>
    <property type="match status" value="1"/>
</dbReference>